<dbReference type="EMBL" id="JBCGBO010000004">
    <property type="protein sequence ID" value="KAK9207728.1"/>
    <property type="molecule type" value="Genomic_DNA"/>
</dbReference>
<comment type="caution">
    <text evidence="2">The sequence shown here is derived from an EMBL/GenBank/DDBJ whole genome shotgun (WGS) entry which is preliminary data.</text>
</comment>
<evidence type="ECO:0000313" key="3">
    <source>
        <dbReference type="Proteomes" id="UP001428341"/>
    </source>
</evidence>
<name>A0AAP0MDU9_9ROSI</name>
<protein>
    <submittedName>
        <fullName evidence="2">Uncharacterized protein</fullName>
    </submittedName>
</protein>
<feature type="compositionally biased region" description="Polar residues" evidence="1">
    <location>
        <begin position="56"/>
        <end position="71"/>
    </location>
</feature>
<sequence length="126" mass="14627">MQLRRIKKSVKKLNMILSVLKLSRWHLASICGTSFSKNRRSLSFSDRVGLQCGTTVDQDSSMGKSVQSPQRTKGCAYDRYGDDDNDNIDRNSEVFITNFRRRLLYECQVSLELLYRRVNSFDNNYA</sequence>
<reference evidence="2 3" key="1">
    <citation type="submission" date="2024-05" db="EMBL/GenBank/DDBJ databases">
        <title>Haplotype-resolved chromosome-level genome assembly of Huyou (Citrus changshanensis).</title>
        <authorList>
            <person name="Miao C."/>
            <person name="Chen W."/>
            <person name="Wu Y."/>
            <person name="Wang L."/>
            <person name="Zhao S."/>
            <person name="Grierson D."/>
            <person name="Xu C."/>
            <person name="Chen K."/>
        </authorList>
    </citation>
    <scope>NUCLEOTIDE SEQUENCE [LARGE SCALE GENOMIC DNA]</scope>
    <source>
        <strain evidence="2">01-14</strain>
        <tissue evidence="2">Leaf</tissue>
    </source>
</reference>
<accession>A0AAP0MDU9</accession>
<feature type="region of interest" description="Disordered" evidence="1">
    <location>
        <begin position="56"/>
        <end position="78"/>
    </location>
</feature>
<evidence type="ECO:0000313" key="2">
    <source>
        <dbReference type="EMBL" id="KAK9207728.1"/>
    </source>
</evidence>
<evidence type="ECO:0000256" key="1">
    <source>
        <dbReference type="SAM" id="MobiDB-lite"/>
    </source>
</evidence>
<dbReference type="AlphaFoldDB" id="A0AAP0MDU9"/>
<gene>
    <name evidence="2" type="ORF">WN944_000074</name>
</gene>
<dbReference type="Proteomes" id="UP001428341">
    <property type="component" value="Unassembled WGS sequence"/>
</dbReference>
<proteinExistence type="predicted"/>
<keyword evidence="3" id="KW-1185">Reference proteome</keyword>
<organism evidence="2 3">
    <name type="scientific">Citrus x changshan-huyou</name>
    <dbReference type="NCBI Taxonomy" id="2935761"/>
    <lineage>
        <taxon>Eukaryota</taxon>
        <taxon>Viridiplantae</taxon>
        <taxon>Streptophyta</taxon>
        <taxon>Embryophyta</taxon>
        <taxon>Tracheophyta</taxon>
        <taxon>Spermatophyta</taxon>
        <taxon>Magnoliopsida</taxon>
        <taxon>eudicotyledons</taxon>
        <taxon>Gunneridae</taxon>
        <taxon>Pentapetalae</taxon>
        <taxon>rosids</taxon>
        <taxon>malvids</taxon>
        <taxon>Sapindales</taxon>
        <taxon>Rutaceae</taxon>
        <taxon>Aurantioideae</taxon>
        <taxon>Citrus</taxon>
    </lineage>
</organism>